<dbReference type="SUPFAM" id="SSF50923">
    <property type="entry name" value="Hemopexin-like domain"/>
    <property type="match status" value="2"/>
</dbReference>
<feature type="chain" id="PRO_5018552530" description="Hemopexin" evidence="14">
    <location>
        <begin position="20"/>
        <end position="414"/>
    </location>
</feature>
<evidence type="ECO:0000256" key="5">
    <source>
        <dbReference type="ARBA" id="ARBA00022448"/>
    </source>
</evidence>
<evidence type="ECO:0000256" key="3">
    <source>
        <dbReference type="ARBA" id="ARBA00011072"/>
    </source>
</evidence>
<dbReference type="PROSITE" id="PS51642">
    <property type="entry name" value="HEMOPEXIN_2"/>
    <property type="match status" value="4"/>
</dbReference>
<feature type="repeat" description="Hemopexin" evidence="13">
    <location>
        <begin position="67"/>
        <end position="119"/>
    </location>
</feature>
<evidence type="ECO:0000256" key="1">
    <source>
        <dbReference type="ARBA" id="ARBA00002031"/>
    </source>
</evidence>
<dbReference type="Gene3D" id="2.110.10.10">
    <property type="entry name" value="Hemopexin-like domain"/>
    <property type="match status" value="2"/>
</dbReference>
<name>A0A3Q1IQX1_ANATE</name>
<dbReference type="AlphaFoldDB" id="A0A3Q1IQX1"/>
<dbReference type="GO" id="GO:0046872">
    <property type="term" value="F:metal ion binding"/>
    <property type="evidence" value="ECO:0007669"/>
    <property type="project" value="UniProtKB-KW"/>
</dbReference>
<dbReference type="PANTHER" id="PTHR22917:SF10">
    <property type="entry name" value="HEMOPEXIN"/>
    <property type="match status" value="1"/>
</dbReference>
<dbReference type="FunFam" id="2.110.10.10:FF:000009">
    <property type="entry name" value="Hemopexin"/>
    <property type="match status" value="1"/>
</dbReference>
<dbReference type="STRING" id="64144.ENSATEP00000006291"/>
<keyword evidence="5" id="KW-0813">Transport</keyword>
<reference evidence="15" key="1">
    <citation type="submission" date="2021-04" db="EMBL/GenBank/DDBJ databases">
        <authorList>
            <consortium name="Wellcome Sanger Institute Data Sharing"/>
        </authorList>
    </citation>
    <scope>NUCLEOTIDE SEQUENCE [LARGE SCALE GENOMIC DNA]</scope>
</reference>
<comment type="subcellular location">
    <subcellularLocation>
        <location evidence="2">Secreted</location>
    </subcellularLocation>
</comment>
<dbReference type="InterPro" id="IPR018487">
    <property type="entry name" value="Hemopexin-like_repeat"/>
</dbReference>
<keyword evidence="12" id="KW-0325">Glycoprotein</keyword>
<keyword evidence="16" id="KW-1185">Reference proteome</keyword>
<evidence type="ECO:0000256" key="10">
    <source>
        <dbReference type="ARBA" id="ARBA00022737"/>
    </source>
</evidence>
<feature type="repeat" description="Hemopexin" evidence="13">
    <location>
        <begin position="272"/>
        <end position="319"/>
    </location>
</feature>
<sequence>MKLLAHILCLCLALSLSWAEGIEMDAATVNEEGIPYFFKGDYIFKGFHGKAELANKTFAELDDHHHLGHVDAAFLMHYEDEPTHHDRIFFFLDNHVFSYYKHKLEVGYPKLISEVFPKIPDHLDAAVECPNPECDEDSVIFFKGNDIYHYNVKTKEVTEKEFKNMPNCTSAFRFMEHYYCFHGHSFSKFDPKTGEVHGKYPKEARDYFMRCSKFSEDSDHVERERCSRVHLDAITSDDAGNIYAFRSHHFLRKDANDTLTVDTIESDFKELHSEVDAVFSYDGHLHMIKDNQVYVYKTGEPHTLVAGYPKSVKEDLGLDGPITAAFVCEDHHIAHVLKGHDIYDVELKVTPRAATNKRPVSVFKKIDAAMCGPGGVKVIVGNHFYHFASTMAFVASKALPEEHKVSLELFGCDH</sequence>
<evidence type="ECO:0000256" key="13">
    <source>
        <dbReference type="PROSITE-ProRule" id="PRU01011"/>
    </source>
</evidence>
<evidence type="ECO:0000313" key="16">
    <source>
        <dbReference type="Proteomes" id="UP000265040"/>
    </source>
</evidence>
<keyword evidence="8" id="KW-0479">Metal-binding</keyword>
<accession>A0A3Q1IQX1</accession>
<dbReference type="SMART" id="SM00120">
    <property type="entry name" value="HX"/>
    <property type="match status" value="5"/>
</dbReference>
<evidence type="ECO:0000256" key="2">
    <source>
        <dbReference type="ARBA" id="ARBA00004613"/>
    </source>
</evidence>
<evidence type="ECO:0000256" key="7">
    <source>
        <dbReference type="ARBA" id="ARBA00022617"/>
    </source>
</evidence>
<dbReference type="CDD" id="cd00094">
    <property type="entry name" value="HX"/>
    <property type="match status" value="1"/>
</dbReference>
<evidence type="ECO:0000256" key="14">
    <source>
        <dbReference type="SAM" id="SignalP"/>
    </source>
</evidence>
<keyword evidence="7" id="KW-0349">Heme</keyword>
<comment type="function">
    <text evidence="1">Binds heme and transports it to the liver for breakdown and iron recovery, after which the free hemopexin returns to the circulation.</text>
</comment>
<evidence type="ECO:0000256" key="12">
    <source>
        <dbReference type="ARBA" id="ARBA00023180"/>
    </source>
</evidence>
<keyword evidence="9 14" id="KW-0732">Signal</keyword>
<dbReference type="GO" id="GO:0005615">
    <property type="term" value="C:extracellular space"/>
    <property type="evidence" value="ECO:0007669"/>
    <property type="project" value="TreeGrafter"/>
</dbReference>
<dbReference type="InterPro" id="IPR000585">
    <property type="entry name" value="Hemopexin-like_dom"/>
</dbReference>
<evidence type="ECO:0000313" key="15">
    <source>
        <dbReference type="Ensembl" id="ENSATEP00000006291.1"/>
    </source>
</evidence>
<dbReference type="InterPro" id="IPR036375">
    <property type="entry name" value="Hemopexin-like_dom_sf"/>
</dbReference>
<reference evidence="15" key="2">
    <citation type="submission" date="2025-08" db="UniProtKB">
        <authorList>
            <consortium name="Ensembl"/>
        </authorList>
    </citation>
    <scope>IDENTIFICATION</scope>
</reference>
<evidence type="ECO:0000256" key="8">
    <source>
        <dbReference type="ARBA" id="ARBA00022723"/>
    </source>
</evidence>
<dbReference type="InterPro" id="IPR051298">
    <property type="entry name" value="Heme_transport/Cell_adhesion"/>
</dbReference>
<dbReference type="GeneTree" id="ENSGT00940000166972"/>
<comment type="similarity">
    <text evidence="3">Belongs to the hemopexin family.</text>
</comment>
<dbReference type="OMA" id="GSGNDNH"/>
<protein>
    <recommendedName>
        <fullName evidence="4">Hemopexin</fullName>
    </recommendedName>
</protein>
<evidence type="ECO:0000256" key="4">
    <source>
        <dbReference type="ARBA" id="ARBA00013632"/>
    </source>
</evidence>
<evidence type="ECO:0000256" key="9">
    <source>
        <dbReference type="ARBA" id="ARBA00022729"/>
    </source>
</evidence>
<dbReference type="Proteomes" id="UP000265040">
    <property type="component" value="Chromosome 21"/>
</dbReference>
<evidence type="ECO:0000256" key="6">
    <source>
        <dbReference type="ARBA" id="ARBA00022525"/>
    </source>
</evidence>
<organism evidence="15 16">
    <name type="scientific">Anabas testudineus</name>
    <name type="common">Climbing perch</name>
    <name type="synonym">Anthias testudineus</name>
    <dbReference type="NCBI Taxonomy" id="64144"/>
    <lineage>
        <taxon>Eukaryota</taxon>
        <taxon>Metazoa</taxon>
        <taxon>Chordata</taxon>
        <taxon>Craniata</taxon>
        <taxon>Vertebrata</taxon>
        <taxon>Euteleostomi</taxon>
        <taxon>Actinopterygii</taxon>
        <taxon>Neopterygii</taxon>
        <taxon>Teleostei</taxon>
        <taxon>Neoteleostei</taxon>
        <taxon>Acanthomorphata</taxon>
        <taxon>Anabantaria</taxon>
        <taxon>Anabantiformes</taxon>
        <taxon>Anabantoidei</taxon>
        <taxon>Anabantidae</taxon>
        <taxon>Anabas</taxon>
    </lineage>
</organism>
<keyword evidence="6" id="KW-0964">Secreted</keyword>
<proteinExistence type="inferred from homology"/>
<dbReference type="PANTHER" id="PTHR22917">
    <property type="entry name" value="HEMOPEXIN DOMAIN-CONTAINING PROTEIN"/>
    <property type="match status" value="1"/>
</dbReference>
<feature type="repeat" description="Hemopexin" evidence="13">
    <location>
        <begin position="120"/>
        <end position="165"/>
    </location>
</feature>
<feature type="repeat" description="Hemopexin" evidence="13">
    <location>
        <begin position="166"/>
        <end position="211"/>
    </location>
</feature>
<reference evidence="15" key="3">
    <citation type="submission" date="2025-09" db="UniProtKB">
        <authorList>
            <consortium name="Ensembl"/>
        </authorList>
    </citation>
    <scope>IDENTIFICATION</scope>
</reference>
<feature type="signal peptide" evidence="14">
    <location>
        <begin position="1"/>
        <end position="19"/>
    </location>
</feature>
<keyword evidence="11" id="KW-0408">Iron</keyword>
<dbReference type="Ensembl" id="ENSATET00000006395.3">
    <property type="protein sequence ID" value="ENSATEP00000006291.1"/>
    <property type="gene ID" value="ENSATEG00000004419.3"/>
</dbReference>
<evidence type="ECO:0000256" key="11">
    <source>
        <dbReference type="ARBA" id="ARBA00023004"/>
    </source>
</evidence>
<keyword evidence="10" id="KW-0677">Repeat</keyword>